<dbReference type="NCBIfam" id="TIGR02181">
    <property type="entry name" value="GRX_bact"/>
    <property type="match status" value="1"/>
</dbReference>
<accession>A0ABY9TKZ4</accession>
<name>A0ABY9TKZ4_9GAMM</name>
<keyword evidence="4" id="KW-0963">Cytoplasm</keyword>
<keyword evidence="4" id="KW-0676">Redox-active center</keyword>
<keyword evidence="7" id="KW-1185">Reference proteome</keyword>
<evidence type="ECO:0000256" key="2">
    <source>
        <dbReference type="ARBA" id="ARBA00022448"/>
    </source>
</evidence>
<reference evidence="7" key="1">
    <citation type="submission" date="2023-09" db="EMBL/GenBank/DDBJ databases">
        <authorList>
            <person name="Li S."/>
            <person name="Li X."/>
            <person name="Zhang C."/>
            <person name="Zhao Z."/>
        </authorList>
    </citation>
    <scope>NUCLEOTIDE SEQUENCE [LARGE SCALE GENOMIC DNA]</scope>
    <source>
        <strain evidence="7">SQ345</strain>
    </source>
</reference>
<dbReference type="Gene3D" id="3.40.30.10">
    <property type="entry name" value="Glutaredoxin"/>
    <property type="match status" value="1"/>
</dbReference>
<evidence type="ECO:0000313" key="7">
    <source>
        <dbReference type="Proteomes" id="UP001248581"/>
    </source>
</evidence>
<comment type="similarity">
    <text evidence="1 4">Belongs to the glutaredoxin family.</text>
</comment>
<evidence type="ECO:0000259" key="5">
    <source>
        <dbReference type="Pfam" id="PF00462"/>
    </source>
</evidence>
<dbReference type="Pfam" id="PF00462">
    <property type="entry name" value="Glutaredoxin"/>
    <property type="match status" value="1"/>
</dbReference>
<dbReference type="PRINTS" id="PR00160">
    <property type="entry name" value="GLUTAREDOXIN"/>
</dbReference>
<dbReference type="EMBL" id="CP134146">
    <property type="protein sequence ID" value="WNC68435.1"/>
    <property type="molecule type" value="Genomic_DNA"/>
</dbReference>
<dbReference type="InterPro" id="IPR011900">
    <property type="entry name" value="GRX_bact"/>
</dbReference>
<dbReference type="InterPro" id="IPR014025">
    <property type="entry name" value="Glutaredoxin_subgr"/>
</dbReference>
<dbReference type="Proteomes" id="UP001248581">
    <property type="component" value="Chromosome"/>
</dbReference>
<dbReference type="InterPro" id="IPR002109">
    <property type="entry name" value="Glutaredoxin"/>
</dbReference>
<evidence type="ECO:0000313" key="6">
    <source>
        <dbReference type="EMBL" id="WNC68435.1"/>
    </source>
</evidence>
<dbReference type="CDD" id="cd03418">
    <property type="entry name" value="GRX_GRXb_1_3_like"/>
    <property type="match status" value="1"/>
</dbReference>
<protein>
    <recommendedName>
        <fullName evidence="4">Glutaredoxin</fullName>
    </recommendedName>
</protein>
<keyword evidence="3 4" id="KW-0249">Electron transport</keyword>
<dbReference type="SUPFAM" id="SSF52833">
    <property type="entry name" value="Thioredoxin-like"/>
    <property type="match status" value="1"/>
</dbReference>
<dbReference type="PANTHER" id="PTHR45694:SF18">
    <property type="entry name" value="GLUTAREDOXIN-1-RELATED"/>
    <property type="match status" value="1"/>
</dbReference>
<comment type="function">
    <text evidence="4">Has a glutathione-disulfide oxidoreductase activity in the presence of NADPH and glutathione reductase. Reduces low molecular weight disulfides and proteins.</text>
</comment>
<dbReference type="PANTHER" id="PTHR45694">
    <property type="entry name" value="GLUTAREDOXIN 2"/>
    <property type="match status" value="1"/>
</dbReference>
<dbReference type="PROSITE" id="PS51354">
    <property type="entry name" value="GLUTAREDOXIN_2"/>
    <property type="match status" value="1"/>
</dbReference>
<keyword evidence="2 4" id="KW-0813">Transport</keyword>
<evidence type="ECO:0000256" key="4">
    <source>
        <dbReference type="RuleBase" id="RU364065"/>
    </source>
</evidence>
<gene>
    <name evidence="6" type="primary">grxC</name>
    <name evidence="6" type="ORF">RI845_18190</name>
</gene>
<dbReference type="RefSeq" id="WP_348387591.1">
    <property type="nucleotide sequence ID" value="NZ_CP134146.1"/>
</dbReference>
<dbReference type="InterPro" id="IPR036249">
    <property type="entry name" value="Thioredoxin-like_sf"/>
</dbReference>
<sequence>MANVVIYTRMTCGFCVRAKSILTQKNVDFEEISIDLQPEKRAEMIQRSNGGMTVPQIFINDQVIGGCDDLMDLHYSQKLDALLVN</sequence>
<feature type="domain" description="Glutaredoxin" evidence="5">
    <location>
        <begin position="4"/>
        <end position="64"/>
    </location>
</feature>
<proteinExistence type="inferred from homology"/>
<organism evidence="6 7">
    <name type="scientific">Thalassotalea nanhaiensis</name>
    <dbReference type="NCBI Taxonomy" id="3065648"/>
    <lineage>
        <taxon>Bacteria</taxon>
        <taxon>Pseudomonadati</taxon>
        <taxon>Pseudomonadota</taxon>
        <taxon>Gammaproteobacteria</taxon>
        <taxon>Alteromonadales</taxon>
        <taxon>Colwelliaceae</taxon>
        <taxon>Thalassotalea</taxon>
    </lineage>
</organism>
<evidence type="ECO:0000256" key="3">
    <source>
        <dbReference type="ARBA" id="ARBA00022982"/>
    </source>
</evidence>
<evidence type="ECO:0000256" key="1">
    <source>
        <dbReference type="ARBA" id="ARBA00007787"/>
    </source>
</evidence>